<evidence type="ECO:0000313" key="1">
    <source>
        <dbReference type="EMBL" id="KAK6645513.1"/>
    </source>
</evidence>
<sequence length="91" mass="10597">MRAQEAHALYFGLPPDSRFLRCSLRRVYAIWKVFRTTLHFFSTVTRLLSAIKRGKLKVKCRTDVSLNLKFSPIGSFSQEERDMEGVASSRW</sequence>
<reference evidence="1 2" key="1">
    <citation type="submission" date="2023-10" db="EMBL/GenBank/DDBJ databases">
        <title>Genomes of two closely related lineages of the louse Polyplax serrata with different host specificities.</title>
        <authorList>
            <person name="Martinu J."/>
            <person name="Tarabai H."/>
            <person name="Stefka J."/>
            <person name="Hypsa V."/>
        </authorList>
    </citation>
    <scope>NUCLEOTIDE SEQUENCE [LARGE SCALE GENOMIC DNA]</scope>
    <source>
        <strain evidence="1">HR10_N</strain>
    </source>
</reference>
<proteinExistence type="predicted"/>
<name>A0AAN8SEE9_POLSC</name>
<dbReference type="EMBL" id="JAWJWE010000001">
    <property type="protein sequence ID" value="KAK6645513.1"/>
    <property type="molecule type" value="Genomic_DNA"/>
</dbReference>
<protein>
    <submittedName>
        <fullName evidence="1">Uncharacterized protein</fullName>
    </submittedName>
</protein>
<accession>A0AAN8SEE9</accession>
<organism evidence="1 2">
    <name type="scientific">Polyplax serrata</name>
    <name type="common">Common mouse louse</name>
    <dbReference type="NCBI Taxonomy" id="468196"/>
    <lineage>
        <taxon>Eukaryota</taxon>
        <taxon>Metazoa</taxon>
        <taxon>Ecdysozoa</taxon>
        <taxon>Arthropoda</taxon>
        <taxon>Hexapoda</taxon>
        <taxon>Insecta</taxon>
        <taxon>Pterygota</taxon>
        <taxon>Neoptera</taxon>
        <taxon>Paraneoptera</taxon>
        <taxon>Psocodea</taxon>
        <taxon>Troctomorpha</taxon>
        <taxon>Phthiraptera</taxon>
        <taxon>Anoplura</taxon>
        <taxon>Polyplacidae</taxon>
        <taxon>Polyplax</taxon>
    </lineage>
</organism>
<evidence type="ECO:0000313" key="2">
    <source>
        <dbReference type="Proteomes" id="UP001372834"/>
    </source>
</evidence>
<dbReference type="AlphaFoldDB" id="A0AAN8SEE9"/>
<comment type="caution">
    <text evidence="1">The sequence shown here is derived from an EMBL/GenBank/DDBJ whole genome shotgun (WGS) entry which is preliminary data.</text>
</comment>
<dbReference type="Proteomes" id="UP001372834">
    <property type="component" value="Unassembled WGS sequence"/>
</dbReference>
<gene>
    <name evidence="1" type="ORF">RUM43_001790</name>
</gene>